<organism evidence="8 9">
    <name type="scientific">Pelistega suis</name>
    <dbReference type="NCBI Taxonomy" id="1631957"/>
    <lineage>
        <taxon>Bacteria</taxon>
        <taxon>Pseudomonadati</taxon>
        <taxon>Pseudomonadota</taxon>
        <taxon>Betaproteobacteria</taxon>
        <taxon>Burkholderiales</taxon>
        <taxon>Alcaligenaceae</taxon>
        <taxon>Pelistega</taxon>
    </lineage>
</organism>
<sequence>MKSRDLIELLKKNGWFLVRVSGSHHQFKHGLMKGTVTVPHPKEHIPVGTLNSVLKAAKLK</sequence>
<comment type="caution">
    <text evidence="8">The sequence shown here is derived from an EMBL/GenBank/DDBJ whole genome shotgun (WGS) entry which is preliminary data.</text>
</comment>
<dbReference type="PANTHER" id="PTHR34873:SF3">
    <property type="entry name" value="ADDICTION MODULE TOXIN, HICA FAMILY"/>
    <property type="match status" value="1"/>
</dbReference>
<dbReference type="GO" id="GO:0004519">
    <property type="term" value="F:endonuclease activity"/>
    <property type="evidence" value="ECO:0007669"/>
    <property type="project" value="UniProtKB-KW"/>
</dbReference>
<keyword evidence="9" id="KW-1185">Reference proteome</keyword>
<evidence type="ECO:0000256" key="1">
    <source>
        <dbReference type="ARBA" id="ARBA00006620"/>
    </source>
</evidence>
<dbReference type="GO" id="GO:0016787">
    <property type="term" value="F:hydrolase activity"/>
    <property type="evidence" value="ECO:0007669"/>
    <property type="project" value="UniProtKB-KW"/>
</dbReference>
<gene>
    <name evidence="8" type="ORF">HKX39_08090</name>
</gene>
<keyword evidence="4" id="KW-0255">Endonuclease</keyword>
<dbReference type="Pfam" id="PF07927">
    <property type="entry name" value="HicA_toxin"/>
    <property type="match status" value="1"/>
</dbReference>
<keyword evidence="6" id="KW-0694">RNA-binding</keyword>
<evidence type="ECO:0000313" key="9">
    <source>
        <dbReference type="Proteomes" id="UP000537862"/>
    </source>
</evidence>
<dbReference type="Proteomes" id="UP000537862">
    <property type="component" value="Unassembled WGS sequence"/>
</dbReference>
<proteinExistence type="inferred from homology"/>
<evidence type="ECO:0000313" key="8">
    <source>
        <dbReference type="EMBL" id="NOL52121.1"/>
    </source>
</evidence>
<dbReference type="InterPro" id="IPR038570">
    <property type="entry name" value="HicA_sf"/>
</dbReference>
<protein>
    <submittedName>
        <fullName evidence="8">Addiction module toxin, HicA family</fullName>
    </submittedName>
</protein>
<dbReference type="AlphaFoldDB" id="A0A849P696"/>
<dbReference type="EMBL" id="JABGBN010000006">
    <property type="protein sequence ID" value="NOL52121.1"/>
    <property type="molecule type" value="Genomic_DNA"/>
</dbReference>
<evidence type="ECO:0000256" key="5">
    <source>
        <dbReference type="ARBA" id="ARBA00022801"/>
    </source>
</evidence>
<dbReference type="RefSeq" id="WP_171680814.1">
    <property type="nucleotide sequence ID" value="NZ_JABGBN010000006.1"/>
</dbReference>
<name>A0A849P696_9BURK</name>
<dbReference type="SUPFAM" id="SSF54786">
    <property type="entry name" value="YcfA/nrd intein domain"/>
    <property type="match status" value="1"/>
</dbReference>
<keyword evidence="7" id="KW-0346">Stress response</keyword>
<dbReference type="InterPro" id="IPR012933">
    <property type="entry name" value="HicA_mRNA_interferase"/>
</dbReference>
<comment type="similarity">
    <text evidence="1">Belongs to the HicA mRNA interferase family.</text>
</comment>
<evidence type="ECO:0000256" key="2">
    <source>
        <dbReference type="ARBA" id="ARBA00022649"/>
    </source>
</evidence>
<evidence type="ECO:0000256" key="6">
    <source>
        <dbReference type="ARBA" id="ARBA00022884"/>
    </source>
</evidence>
<dbReference type="PANTHER" id="PTHR34873">
    <property type="entry name" value="SSR1766 PROTEIN"/>
    <property type="match status" value="1"/>
</dbReference>
<keyword evidence="2" id="KW-1277">Toxin-antitoxin system</keyword>
<evidence type="ECO:0000256" key="3">
    <source>
        <dbReference type="ARBA" id="ARBA00022722"/>
    </source>
</evidence>
<keyword evidence="5" id="KW-0378">Hydrolase</keyword>
<accession>A0A849P696</accession>
<evidence type="ECO:0000256" key="4">
    <source>
        <dbReference type="ARBA" id="ARBA00022759"/>
    </source>
</evidence>
<dbReference type="Gene3D" id="3.30.920.30">
    <property type="entry name" value="Hypothetical protein"/>
    <property type="match status" value="1"/>
</dbReference>
<dbReference type="GO" id="GO:0003729">
    <property type="term" value="F:mRNA binding"/>
    <property type="evidence" value="ECO:0007669"/>
    <property type="project" value="InterPro"/>
</dbReference>
<keyword evidence="3" id="KW-0540">Nuclease</keyword>
<evidence type="ECO:0000256" key="7">
    <source>
        <dbReference type="ARBA" id="ARBA00023016"/>
    </source>
</evidence>
<reference evidence="8 9" key="1">
    <citation type="submission" date="2020-05" db="EMBL/GenBank/DDBJ databases">
        <authorList>
            <person name="Niu N."/>
        </authorList>
    </citation>
    <scope>NUCLEOTIDE SEQUENCE [LARGE SCALE GENOMIC DNA]</scope>
    <source>
        <strain evidence="8 9">3340-03</strain>
    </source>
</reference>